<name>A0A2I2M8U8_9FLAO</name>
<feature type="chain" id="PRO_5014167066" description="Lipid/polyisoprenoid-binding YceI-like domain-containing protein" evidence="1">
    <location>
        <begin position="25"/>
        <end position="213"/>
    </location>
</feature>
<dbReference type="PROSITE" id="PS51257">
    <property type="entry name" value="PROKAR_LIPOPROTEIN"/>
    <property type="match status" value="1"/>
</dbReference>
<dbReference type="AlphaFoldDB" id="A0A2I2M8U8"/>
<dbReference type="InterPro" id="IPR007372">
    <property type="entry name" value="Lipid/polyisoprenoid-bd_YceI"/>
</dbReference>
<dbReference type="EMBL" id="OENE01000019">
    <property type="protein sequence ID" value="SOU88958.1"/>
    <property type="molecule type" value="Genomic_DNA"/>
</dbReference>
<keyword evidence="1" id="KW-0732">Signal</keyword>
<accession>A0A2I2M8U8</accession>
<dbReference type="Proteomes" id="UP000490060">
    <property type="component" value="Unassembled WGS sequence"/>
</dbReference>
<organism evidence="3 4">
    <name type="scientific">Tenacibaculum finnmarkense genomovar ulcerans</name>
    <dbReference type="NCBI Taxonomy" id="2781388"/>
    <lineage>
        <taxon>Bacteria</taxon>
        <taxon>Pseudomonadati</taxon>
        <taxon>Bacteroidota</taxon>
        <taxon>Flavobacteriia</taxon>
        <taxon>Flavobacteriales</taxon>
        <taxon>Flavobacteriaceae</taxon>
        <taxon>Tenacibaculum</taxon>
        <taxon>Tenacibaculum finnmarkense</taxon>
    </lineage>
</organism>
<dbReference type="RefSeq" id="WP_172505426.1">
    <property type="nucleotide sequence ID" value="NZ_OENE01000019.1"/>
</dbReference>
<feature type="domain" description="Lipid/polyisoprenoid-binding YceI-like" evidence="2">
    <location>
        <begin position="48"/>
        <end position="210"/>
    </location>
</feature>
<protein>
    <recommendedName>
        <fullName evidence="2">Lipid/polyisoprenoid-binding YceI-like domain-containing protein</fullName>
    </recommendedName>
</protein>
<reference evidence="3 4" key="1">
    <citation type="submission" date="2017-11" db="EMBL/GenBank/DDBJ databases">
        <authorList>
            <person name="Duchaud E."/>
        </authorList>
    </citation>
    <scope>NUCLEOTIDE SEQUENCE [LARGE SCALE GENOMIC DNA]</scope>
    <source>
        <strain evidence="3 4">TNO010</strain>
    </source>
</reference>
<evidence type="ECO:0000313" key="3">
    <source>
        <dbReference type="EMBL" id="SOU88958.1"/>
    </source>
</evidence>
<evidence type="ECO:0000256" key="1">
    <source>
        <dbReference type="SAM" id="SignalP"/>
    </source>
</evidence>
<dbReference type="Pfam" id="PF04264">
    <property type="entry name" value="YceI"/>
    <property type="match status" value="1"/>
</dbReference>
<dbReference type="InterPro" id="IPR036761">
    <property type="entry name" value="TTHA0802/YceI-like_sf"/>
</dbReference>
<sequence length="213" mass="23450">MKKIIYSLFVFIAVSSLISCNSTAKKETTTKKEVIKKEVIAEKFAFVLQDANNAINWTAYKTTKKAPVNGIFKKVTITANGKGNTVKEAINNAEFSIPVSSVFTKESSRDFKIKKFFFGIMDNTKLLSGKLVLENDTTGYADITMNGVTKKLAFTYTINGKVFSITGNLKITNWNAAKALASLNEACKDLHKGDDGVSKTWDDVAINITSTFK</sequence>
<evidence type="ECO:0000313" key="4">
    <source>
        <dbReference type="Proteomes" id="UP000490060"/>
    </source>
</evidence>
<feature type="signal peptide" evidence="1">
    <location>
        <begin position="1"/>
        <end position="24"/>
    </location>
</feature>
<dbReference type="SUPFAM" id="SSF101874">
    <property type="entry name" value="YceI-like"/>
    <property type="match status" value="1"/>
</dbReference>
<evidence type="ECO:0000259" key="2">
    <source>
        <dbReference type="Pfam" id="PF04264"/>
    </source>
</evidence>
<dbReference type="Gene3D" id="2.40.128.110">
    <property type="entry name" value="Lipid/polyisoprenoid-binding, YceI-like"/>
    <property type="match status" value="1"/>
</dbReference>
<proteinExistence type="predicted"/>
<gene>
    <name evidence="3" type="ORF">TNO010_260018</name>
</gene>